<sequence length="50" mass="5609">MLVFQPEYIKDCLAAQPDLTIDFNAPGRRAAVAIVLVPHQQDTQALFILR</sequence>
<evidence type="ECO:0000313" key="1">
    <source>
        <dbReference type="EMBL" id="SVD38516.1"/>
    </source>
</evidence>
<organism evidence="1">
    <name type="scientific">marine metagenome</name>
    <dbReference type="NCBI Taxonomy" id="408172"/>
    <lineage>
        <taxon>unclassified sequences</taxon>
        <taxon>metagenomes</taxon>
        <taxon>ecological metagenomes</taxon>
    </lineage>
</organism>
<reference evidence="1" key="1">
    <citation type="submission" date="2018-05" db="EMBL/GenBank/DDBJ databases">
        <authorList>
            <person name="Lanie J.A."/>
            <person name="Ng W.-L."/>
            <person name="Kazmierczak K.M."/>
            <person name="Andrzejewski T.M."/>
            <person name="Davidsen T.M."/>
            <person name="Wayne K.J."/>
            <person name="Tettelin H."/>
            <person name="Glass J.I."/>
            <person name="Rusch D."/>
            <person name="Podicherti R."/>
            <person name="Tsui H.-C.T."/>
            <person name="Winkler M.E."/>
        </authorList>
    </citation>
    <scope>NUCLEOTIDE SEQUENCE</scope>
</reference>
<protein>
    <submittedName>
        <fullName evidence="1">Uncharacterized protein</fullName>
    </submittedName>
</protein>
<name>A0A382UW71_9ZZZZ</name>
<dbReference type="EMBL" id="UINC01147284">
    <property type="protein sequence ID" value="SVD38516.1"/>
    <property type="molecule type" value="Genomic_DNA"/>
</dbReference>
<accession>A0A382UW71</accession>
<feature type="non-terminal residue" evidence="1">
    <location>
        <position position="50"/>
    </location>
</feature>
<proteinExistence type="predicted"/>
<gene>
    <name evidence="1" type="ORF">METZ01_LOCUS391370</name>
</gene>
<dbReference type="AlphaFoldDB" id="A0A382UW71"/>